<evidence type="ECO:0000256" key="2">
    <source>
        <dbReference type="ARBA" id="ARBA00023172"/>
    </source>
</evidence>
<keyword evidence="6" id="KW-1185">Reference proteome</keyword>
<dbReference type="InterPro" id="IPR022572">
    <property type="entry name" value="DNA_rep/recomb_RecO_N"/>
</dbReference>
<gene>
    <name evidence="5" type="primary">recO</name>
    <name evidence="5" type="ORF">Q8852_03540</name>
</gene>
<evidence type="ECO:0000256" key="3">
    <source>
        <dbReference type="ARBA" id="ARBA00023204"/>
    </source>
</evidence>
<organism evidence="5 6">
    <name type="scientific">Mycoplasma seminis</name>
    <dbReference type="NCBI Taxonomy" id="512749"/>
    <lineage>
        <taxon>Bacteria</taxon>
        <taxon>Bacillati</taxon>
        <taxon>Mycoplasmatota</taxon>
        <taxon>Mollicutes</taxon>
        <taxon>Mycoplasmataceae</taxon>
        <taxon>Mycoplasma</taxon>
    </lineage>
</organism>
<name>A0ABY9H9W8_9MOLU</name>
<dbReference type="SUPFAM" id="SSF57863">
    <property type="entry name" value="ArfGap/RecO-like zinc finger"/>
    <property type="match status" value="1"/>
</dbReference>
<proteinExistence type="predicted"/>
<dbReference type="Proteomes" id="UP001237011">
    <property type="component" value="Chromosome"/>
</dbReference>
<dbReference type="EMBL" id="CP132191">
    <property type="protein sequence ID" value="WLP85367.1"/>
    <property type="molecule type" value="Genomic_DNA"/>
</dbReference>
<dbReference type="InterPro" id="IPR037278">
    <property type="entry name" value="ARFGAP/RecO"/>
</dbReference>
<evidence type="ECO:0000259" key="4">
    <source>
        <dbReference type="Pfam" id="PF11967"/>
    </source>
</evidence>
<dbReference type="InterPro" id="IPR003717">
    <property type="entry name" value="RecO"/>
</dbReference>
<keyword evidence="1" id="KW-0227">DNA damage</keyword>
<feature type="domain" description="DNA replication/recombination mediator RecO N-terminal" evidence="4">
    <location>
        <begin position="1"/>
        <end position="80"/>
    </location>
</feature>
<dbReference type="PANTHER" id="PTHR33991:SF1">
    <property type="entry name" value="DNA REPAIR PROTEIN RECO"/>
    <property type="match status" value="1"/>
</dbReference>
<evidence type="ECO:0000313" key="6">
    <source>
        <dbReference type="Proteomes" id="UP001237011"/>
    </source>
</evidence>
<sequence length="225" mass="26397">METIERVIVLDINQYEENKFLVTFFGQRGAFALYAQGLGKINSKNRSNLLLGSIVEIEYFKARFDSKVGKLKKSTLIKTFDTSKLENSLFFNKLKQLLSQIHVPSHLFSEYDRYFDEFSNYNQDKILTYFLAQVLVINGYCNYFNKCRICGSTRNFIAFDVELGGFTCIKHEDIQEKMSLDFLQSVWASFHNLNSYQYLTSNILNKQIMYIYLKSLRKHGIYLAF</sequence>
<dbReference type="RefSeq" id="WP_305937803.1">
    <property type="nucleotide sequence ID" value="NZ_CP132191.1"/>
</dbReference>
<protein>
    <submittedName>
        <fullName evidence="5">DNA repair protein RecO</fullName>
    </submittedName>
</protein>
<reference evidence="5" key="1">
    <citation type="submission" date="2023-08" db="EMBL/GenBank/DDBJ databases">
        <title>Complete genome sequence of Mycoplasma seminis 2200.</title>
        <authorList>
            <person name="Spergser J."/>
        </authorList>
    </citation>
    <scope>NUCLEOTIDE SEQUENCE [LARGE SCALE GENOMIC DNA]</scope>
    <source>
        <strain evidence="5">2200</strain>
    </source>
</reference>
<dbReference type="PANTHER" id="PTHR33991">
    <property type="entry name" value="DNA REPAIR PROTEIN RECO"/>
    <property type="match status" value="1"/>
</dbReference>
<evidence type="ECO:0000313" key="5">
    <source>
        <dbReference type="EMBL" id="WLP85367.1"/>
    </source>
</evidence>
<accession>A0ABY9H9W8</accession>
<dbReference type="Pfam" id="PF11967">
    <property type="entry name" value="RecO_N"/>
    <property type="match status" value="1"/>
</dbReference>
<keyword evidence="2" id="KW-0233">DNA recombination</keyword>
<dbReference type="NCBIfam" id="TIGR00613">
    <property type="entry name" value="reco"/>
    <property type="match status" value="1"/>
</dbReference>
<evidence type="ECO:0000256" key="1">
    <source>
        <dbReference type="ARBA" id="ARBA00022763"/>
    </source>
</evidence>
<keyword evidence="3" id="KW-0234">DNA repair</keyword>